<evidence type="ECO:0000259" key="8">
    <source>
        <dbReference type="PROSITE" id="PS50850"/>
    </source>
</evidence>
<keyword evidence="5 7" id="KW-1133">Transmembrane helix</keyword>
<feature type="transmembrane region" description="Helical" evidence="7">
    <location>
        <begin position="131"/>
        <end position="153"/>
    </location>
</feature>
<comment type="subcellular location">
    <subcellularLocation>
        <location evidence="1">Cell membrane</location>
        <topology evidence="1">Multi-pass membrane protein</topology>
    </subcellularLocation>
</comment>
<dbReference type="RefSeq" id="WP_101332681.1">
    <property type="nucleotide sequence ID" value="NZ_PJNH01000004.1"/>
</dbReference>
<reference evidence="9 10" key="1">
    <citation type="submission" date="2017-06" db="EMBL/GenBank/DDBJ databases">
        <title>the draft geome sequence of Illustriluteabacillus marina B3227.</title>
        <authorList>
            <person name="He R.-H."/>
            <person name="Du Z.-J."/>
        </authorList>
    </citation>
    <scope>NUCLEOTIDE SEQUENCE [LARGE SCALE GENOMIC DNA]</scope>
    <source>
        <strain evidence="9 10">B3227</strain>
    </source>
</reference>
<feature type="transmembrane region" description="Helical" evidence="7">
    <location>
        <begin position="7"/>
        <end position="32"/>
    </location>
</feature>
<dbReference type="PANTHER" id="PTHR23521:SF2">
    <property type="entry name" value="TRANSPORTER MFS SUPERFAMILY"/>
    <property type="match status" value="1"/>
</dbReference>
<evidence type="ECO:0000256" key="1">
    <source>
        <dbReference type="ARBA" id="ARBA00004651"/>
    </source>
</evidence>
<dbReference type="InterPro" id="IPR036259">
    <property type="entry name" value="MFS_trans_sf"/>
</dbReference>
<feature type="transmembrane region" description="Helical" evidence="7">
    <location>
        <begin position="295"/>
        <end position="317"/>
    </location>
</feature>
<keyword evidence="3" id="KW-1003">Cell membrane</keyword>
<sequence>MVNANKRFAILVMIVGISGFSQGMLLPVIAILLEQSGISSSVNGFHATALYIGILIISPFLEAPLRKYGYKPIILVGGALVFSSLFFFTLWEALWFWFILRMMVGVGDTILHFGTQTWITTTTSEDKRGRYIAIYGLAFGLGFAIGPLMTRLIEINPTLPFIVSGAMCLLVWSLMFFVRNEFPVQEGVQFTSTRSIGRFIGAFKYSWVALLAPFTYGFLETTLHSNFPVYALRIGHEVGMISLIIPCFAAGSILSQIPLGILSDYIGRKRVILFVLAGGTISFVFASIFEESVAWLFVTFALGGMLVGSLYSLGISYMTDLLPKELLPAGNILCGVMFGVGSITGPLLAGIFIEYLPGISFFYVIVLFLSVMMLIVYFKNTTKKVT</sequence>
<dbReference type="EMBL" id="PJNH01000004">
    <property type="protein sequence ID" value="PKR76931.1"/>
    <property type="molecule type" value="Genomic_DNA"/>
</dbReference>
<feature type="transmembrane region" description="Helical" evidence="7">
    <location>
        <begin position="73"/>
        <end position="91"/>
    </location>
</feature>
<gene>
    <name evidence="9" type="ORF">CEY16_14085</name>
</gene>
<feature type="transmembrane region" description="Helical" evidence="7">
    <location>
        <begin position="239"/>
        <end position="259"/>
    </location>
</feature>
<keyword evidence="6 7" id="KW-0472">Membrane</keyword>
<feature type="domain" description="Major facilitator superfamily (MFS) profile" evidence="8">
    <location>
        <begin position="7"/>
        <end position="384"/>
    </location>
</feature>
<comment type="caution">
    <text evidence="9">The sequence shown here is derived from an EMBL/GenBank/DDBJ whole genome shotgun (WGS) entry which is preliminary data.</text>
</comment>
<protein>
    <submittedName>
        <fullName evidence="9">MFS transporter</fullName>
    </submittedName>
</protein>
<dbReference type="Pfam" id="PF07690">
    <property type="entry name" value="MFS_1"/>
    <property type="match status" value="1"/>
</dbReference>
<accession>A0A2I0QRH3</accession>
<evidence type="ECO:0000313" key="9">
    <source>
        <dbReference type="EMBL" id="PKR76931.1"/>
    </source>
</evidence>
<dbReference type="OrthoDB" id="478565at2"/>
<evidence type="ECO:0000256" key="5">
    <source>
        <dbReference type="ARBA" id="ARBA00022989"/>
    </source>
</evidence>
<dbReference type="PANTHER" id="PTHR23521">
    <property type="entry name" value="TRANSPORTER MFS SUPERFAMILY"/>
    <property type="match status" value="1"/>
</dbReference>
<feature type="transmembrane region" description="Helical" evidence="7">
    <location>
        <begin position="159"/>
        <end position="178"/>
    </location>
</feature>
<dbReference type="CDD" id="cd17477">
    <property type="entry name" value="MFS_YcaD_like"/>
    <property type="match status" value="1"/>
</dbReference>
<organism evidence="9 10">
    <name type="scientific">Halalkalibacillus sediminis</name>
    <dbReference type="NCBI Taxonomy" id="2018042"/>
    <lineage>
        <taxon>Bacteria</taxon>
        <taxon>Bacillati</taxon>
        <taxon>Bacillota</taxon>
        <taxon>Bacilli</taxon>
        <taxon>Bacillales</taxon>
        <taxon>Bacillaceae</taxon>
        <taxon>Halalkalibacillus</taxon>
    </lineage>
</organism>
<dbReference type="Gene3D" id="1.20.1250.20">
    <property type="entry name" value="MFS general substrate transporter like domains"/>
    <property type="match status" value="2"/>
</dbReference>
<proteinExistence type="predicted"/>
<evidence type="ECO:0000256" key="2">
    <source>
        <dbReference type="ARBA" id="ARBA00022448"/>
    </source>
</evidence>
<dbReference type="Proteomes" id="UP000243524">
    <property type="component" value="Unassembled WGS sequence"/>
</dbReference>
<feature type="transmembrane region" description="Helical" evidence="7">
    <location>
        <begin position="359"/>
        <end position="378"/>
    </location>
</feature>
<evidence type="ECO:0000256" key="6">
    <source>
        <dbReference type="ARBA" id="ARBA00023136"/>
    </source>
</evidence>
<keyword evidence="4 7" id="KW-0812">Transmembrane</keyword>
<dbReference type="AlphaFoldDB" id="A0A2I0QRH3"/>
<evidence type="ECO:0000313" key="10">
    <source>
        <dbReference type="Proteomes" id="UP000243524"/>
    </source>
</evidence>
<name>A0A2I0QRH3_9BACI</name>
<dbReference type="InterPro" id="IPR047200">
    <property type="entry name" value="MFS_YcaD-like"/>
</dbReference>
<evidence type="ECO:0000256" key="7">
    <source>
        <dbReference type="SAM" id="Phobius"/>
    </source>
</evidence>
<dbReference type="PROSITE" id="PS50850">
    <property type="entry name" value="MFS"/>
    <property type="match status" value="1"/>
</dbReference>
<feature type="transmembrane region" description="Helical" evidence="7">
    <location>
        <begin position="44"/>
        <end position="61"/>
    </location>
</feature>
<evidence type="ECO:0000256" key="4">
    <source>
        <dbReference type="ARBA" id="ARBA00022692"/>
    </source>
</evidence>
<feature type="transmembrane region" description="Helical" evidence="7">
    <location>
        <begin position="329"/>
        <end position="353"/>
    </location>
</feature>
<keyword evidence="2" id="KW-0813">Transport</keyword>
<evidence type="ECO:0000256" key="3">
    <source>
        <dbReference type="ARBA" id="ARBA00022475"/>
    </source>
</evidence>
<keyword evidence="10" id="KW-1185">Reference proteome</keyword>
<dbReference type="InterPro" id="IPR020846">
    <property type="entry name" value="MFS_dom"/>
</dbReference>
<dbReference type="SUPFAM" id="SSF103473">
    <property type="entry name" value="MFS general substrate transporter"/>
    <property type="match status" value="1"/>
</dbReference>
<dbReference type="GO" id="GO:0005886">
    <property type="term" value="C:plasma membrane"/>
    <property type="evidence" value="ECO:0007669"/>
    <property type="project" value="UniProtKB-SubCell"/>
</dbReference>
<feature type="transmembrane region" description="Helical" evidence="7">
    <location>
        <begin position="199"/>
        <end position="219"/>
    </location>
</feature>
<feature type="transmembrane region" description="Helical" evidence="7">
    <location>
        <begin position="271"/>
        <end position="289"/>
    </location>
</feature>
<dbReference type="InterPro" id="IPR011701">
    <property type="entry name" value="MFS"/>
</dbReference>
<dbReference type="GO" id="GO:0022857">
    <property type="term" value="F:transmembrane transporter activity"/>
    <property type="evidence" value="ECO:0007669"/>
    <property type="project" value="InterPro"/>
</dbReference>